<dbReference type="AlphaFoldDB" id="A0A251XIC7"/>
<dbReference type="EMBL" id="MDHH01000002">
    <property type="protein sequence ID" value="OUE02643.1"/>
    <property type="molecule type" value="Genomic_DNA"/>
</dbReference>
<sequence length="100" mass="10355">MSGQRVRDRPASSMTISRVESPMSPAMSDRNSAPPDQSSVAGESAADTATMTAAGDTTSHHGVARSRSDLLPIHTQAAPATISPLPSGLPQTWEAVPSCR</sequence>
<feature type="compositionally biased region" description="Low complexity" evidence="1">
    <location>
        <begin position="45"/>
        <end position="57"/>
    </location>
</feature>
<proteinExistence type="predicted"/>
<dbReference type="Proteomes" id="UP000195062">
    <property type="component" value="Unassembled WGS sequence"/>
</dbReference>
<feature type="compositionally biased region" description="Basic and acidic residues" evidence="1">
    <location>
        <begin position="1"/>
        <end position="10"/>
    </location>
</feature>
<evidence type="ECO:0000313" key="3">
    <source>
        <dbReference type="Proteomes" id="UP000195062"/>
    </source>
</evidence>
<name>A0A251XIC7_CLAMM</name>
<reference evidence="2 3" key="1">
    <citation type="submission" date="2016-08" db="EMBL/GenBank/DDBJ databases">
        <title>Genome sequence of Clavibacter michiganensis subsp. michiganensis strain CASJ007.</title>
        <authorList>
            <person name="Thapa S.P."/>
            <person name="Coaker G."/>
        </authorList>
    </citation>
    <scope>NUCLEOTIDE SEQUENCE [LARGE SCALE GENOMIC DNA]</scope>
    <source>
        <strain evidence="2">CASJ007</strain>
    </source>
</reference>
<gene>
    <name evidence="2" type="ORF">CMMCAS07_11535</name>
</gene>
<feature type="region of interest" description="Disordered" evidence="1">
    <location>
        <begin position="1"/>
        <end position="100"/>
    </location>
</feature>
<comment type="caution">
    <text evidence="2">The sequence shown here is derived from an EMBL/GenBank/DDBJ whole genome shotgun (WGS) entry which is preliminary data.</text>
</comment>
<protein>
    <submittedName>
        <fullName evidence="2">Uncharacterized protein</fullName>
    </submittedName>
</protein>
<feature type="compositionally biased region" description="Polar residues" evidence="1">
    <location>
        <begin position="29"/>
        <end position="41"/>
    </location>
</feature>
<evidence type="ECO:0000256" key="1">
    <source>
        <dbReference type="SAM" id="MobiDB-lite"/>
    </source>
</evidence>
<organism evidence="2 3">
    <name type="scientific">Clavibacter michiganensis subsp. michiganensis</name>
    <dbReference type="NCBI Taxonomy" id="33013"/>
    <lineage>
        <taxon>Bacteria</taxon>
        <taxon>Bacillati</taxon>
        <taxon>Actinomycetota</taxon>
        <taxon>Actinomycetes</taxon>
        <taxon>Micrococcales</taxon>
        <taxon>Microbacteriaceae</taxon>
        <taxon>Clavibacter</taxon>
    </lineage>
</organism>
<accession>A0A251XIC7</accession>
<keyword evidence="3" id="KW-1185">Reference proteome</keyword>
<evidence type="ECO:0000313" key="2">
    <source>
        <dbReference type="EMBL" id="OUE02643.1"/>
    </source>
</evidence>